<accession>A0ABP0YH12</accession>
<proteinExistence type="predicted"/>
<protein>
    <recommendedName>
        <fullName evidence="2">EF-hand domain-containing protein</fullName>
    </recommendedName>
</protein>
<dbReference type="PANTHER" id="PTHR37754">
    <property type="entry name" value="CALCIUM ION-BINDING PROTEIN"/>
    <property type="match status" value="1"/>
</dbReference>
<evidence type="ECO:0000313" key="4">
    <source>
        <dbReference type="Proteomes" id="UP001642487"/>
    </source>
</evidence>
<keyword evidence="1" id="KW-0106">Calcium</keyword>
<gene>
    <name evidence="3" type="ORF">CITCOLO1_LOCUS10933</name>
</gene>
<evidence type="ECO:0000313" key="3">
    <source>
        <dbReference type="EMBL" id="CAK9318955.1"/>
    </source>
</evidence>
<dbReference type="Proteomes" id="UP001642487">
    <property type="component" value="Chromosome 3"/>
</dbReference>
<dbReference type="SMART" id="SM00054">
    <property type="entry name" value="EFh"/>
    <property type="match status" value="1"/>
</dbReference>
<dbReference type="PROSITE" id="PS00018">
    <property type="entry name" value="EF_HAND_1"/>
    <property type="match status" value="1"/>
</dbReference>
<dbReference type="InterPro" id="IPR011992">
    <property type="entry name" value="EF-hand-dom_pair"/>
</dbReference>
<dbReference type="PROSITE" id="PS50222">
    <property type="entry name" value="EF_HAND_2"/>
    <property type="match status" value="1"/>
</dbReference>
<name>A0ABP0YH12_9ROSI</name>
<reference evidence="3 4" key="1">
    <citation type="submission" date="2024-03" db="EMBL/GenBank/DDBJ databases">
        <authorList>
            <person name="Gkanogiannis A."/>
            <person name="Becerra Lopez-Lavalle L."/>
        </authorList>
    </citation>
    <scope>NUCLEOTIDE SEQUENCE [LARGE SCALE GENOMIC DNA]</scope>
</reference>
<feature type="domain" description="EF-hand" evidence="2">
    <location>
        <begin position="66"/>
        <end position="101"/>
    </location>
</feature>
<dbReference type="SUPFAM" id="SSF47473">
    <property type="entry name" value="EF-hand"/>
    <property type="match status" value="1"/>
</dbReference>
<dbReference type="EMBL" id="OZ021737">
    <property type="protein sequence ID" value="CAK9318955.1"/>
    <property type="molecule type" value="Genomic_DNA"/>
</dbReference>
<dbReference type="InterPro" id="IPR018247">
    <property type="entry name" value="EF_Hand_1_Ca_BS"/>
</dbReference>
<dbReference type="InterPro" id="IPR002048">
    <property type="entry name" value="EF_hand_dom"/>
</dbReference>
<sequence length="166" mass="18675">MGQALGRFGGKEWRDEQLKNIANAIFNKFKNRSHRDKLSFEDLYIATLLVYNDINKYLPGPHLDPPTKDRVKELIQDSDVNEDGYIDRQEFVDFILSLTSDTFVSVGQRLVLTLVVAPTIAVVTKKSTEGVPGVGKFVQKLPVSAYAFLVTLAAVTFQNSQQHFLK</sequence>
<dbReference type="Gene3D" id="1.10.238.10">
    <property type="entry name" value="EF-hand"/>
    <property type="match status" value="1"/>
</dbReference>
<keyword evidence="4" id="KW-1185">Reference proteome</keyword>
<organism evidence="3 4">
    <name type="scientific">Citrullus colocynthis</name>
    <name type="common">colocynth</name>
    <dbReference type="NCBI Taxonomy" id="252529"/>
    <lineage>
        <taxon>Eukaryota</taxon>
        <taxon>Viridiplantae</taxon>
        <taxon>Streptophyta</taxon>
        <taxon>Embryophyta</taxon>
        <taxon>Tracheophyta</taxon>
        <taxon>Spermatophyta</taxon>
        <taxon>Magnoliopsida</taxon>
        <taxon>eudicotyledons</taxon>
        <taxon>Gunneridae</taxon>
        <taxon>Pentapetalae</taxon>
        <taxon>rosids</taxon>
        <taxon>fabids</taxon>
        <taxon>Cucurbitales</taxon>
        <taxon>Cucurbitaceae</taxon>
        <taxon>Benincaseae</taxon>
        <taxon>Citrullus</taxon>
    </lineage>
</organism>
<dbReference type="PANTHER" id="PTHR37754:SF4">
    <property type="entry name" value="EF-HAND DOMAIN-CONTAINING PROTEIN"/>
    <property type="match status" value="1"/>
</dbReference>
<evidence type="ECO:0000256" key="1">
    <source>
        <dbReference type="ARBA" id="ARBA00022837"/>
    </source>
</evidence>
<evidence type="ECO:0000259" key="2">
    <source>
        <dbReference type="PROSITE" id="PS50222"/>
    </source>
</evidence>